<dbReference type="EMBL" id="CP086356">
    <property type="protein sequence ID" value="UNI17906.1"/>
    <property type="molecule type" value="Genomic_DNA"/>
</dbReference>
<gene>
    <name evidence="2" type="ORF">JDV02_004213</name>
</gene>
<reference evidence="2" key="1">
    <citation type="submission" date="2021-11" db="EMBL/GenBank/DDBJ databases">
        <title>Purpureocillium_takamizusanense_genome.</title>
        <authorList>
            <person name="Nguyen N.-H."/>
        </authorList>
    </citation>
    <scope>NUCLEOTIDE SEQUENCE</scope>
    <source>
        <strain evidence="2">PT3</strain>
    </source>
</reference>
<dbReference type="GeneID" id="72066168"/>
<evidence type="ECO:0000313" key="2">
    <source>
        <dbReference type="EMBL" id="UNI17906.1"/>
    </source>
</evidence>
<evidence type="ECO:0000256" key="1">
    <source>
        <dbReference type="SAM" id="MobiDB-lite"/>
    </source>
</evidence>
<dbReference type="Proteomes" id="UP000829364">
    <property type="component" value="Chromosome 3"/>
</dbReference>
<dbReference type="OrthoDB" id="5279542at2759"/>
<proteinExistence type="predicted"/>
<keyword evidence="3" id="KW-1185">Reference proteome</keyword>
<feature type="compositionally biased region" description="Polar residues" evidence="1">
    <location>
        <begin position="59"/>
        <end position="96"/>
    </location>
</feature>
<protein>
    <submittedName>
        <fullName evidence="2">Uncharacterized protein</fullName>
    </submittedName>
</protein>
<dbReference type="KEGG" id="ptkz:JDV02_004213"/>
<organism evidence="2 3">
    <name type="scientific">Purpureocillium takamizusanense</name>
    <dbReference type="NCBI Taxonomy" id="2060973"/>
    <lineage>
        <taxon>Eukaryota</taxon>
        <taxon>Fungi</taxon>
        <taxon>Dikarya</taxon>
        <taxon>Ascomycota</taxon>
        <taxon>Pezizomycotina</taxon>
        <taxon>Sordariomycetes</taxon>
        <taxon>Hypocreomycetidae</taxon>
        <taxon>Hypocreales</taxon>
        <taxon>Ophiocordycipitaceae</taxon>
        <taxon>Purpureocillium</taxon>
    </lineage>
</organism>
<feature type="region of interest" description="Disordered" evidence="1">
    <location>
        <begin position="55"/>
        <end position="111"/>
    </location>
</feature>
<name>A0A9Q8QET6_9HYPO</name>
<evidence type="ECO:0000313" key="3">
    <source>
        <dbReference type="Proteomes" id="UP000829364"/>
    </source>
</evidence>
<accession>A0A9Q8QET6</accession>
<dbReference type="RefSeq" id="XP_047841387.1">
    <property type="nucleotide sequence ID" value="XM_047985410.1"/>
</dbReference>
<sequence length="151" mass="16558">MRAVASTQEYGDIGMTSNLNWTCVLCIVQTCLSLLQQSQDGWSRRITRVFEQLGRSDESTMSSGGATPMTMSGPSDASSANTSPRAMVYSNTTSPASCHVETRPATALPYPDYVPDEGELERRRLGEAQPQLVPTEVFLNKYFATTRPNAR</sequence>
<dbReference type="AlphaFoldDB" id="A0A9Q8QET6"/>